<organism evidence="3 4">
    <name type="scientific">Gymnopus androsaceus JB14</name>
    <dbReference type="NCBI Taxonomy" id="1447944"/>
    <lineage>
        <taxon>Eukaryota</taxon>
        <taxon>Fungi</taxon>
        <taxon>Dikarya</taxon>
        <taxon>Basidiomycota</taxon>
        <taxon>Agaricomycotina</taxon>
        <taxon>Agaricomycetes</taxon>
        <taxon>Agaricomycetidae</taxon>
        <taxon>Agaricales</taxon>
        <taxon>Marasmiineae</taxon>
        <taxon>Omphalotaceae</taxon>
        <taxon>Gymnopus</taxon>
    </lineage>
</organism>
<evidence type="ECO:0000313" key="4">
    <source>
        <dbReference type="Proteomes" id="UP000799118"/>
    </source>
</evidence>
<protein>
    <submittedName>
        <fullName evidence="3">Uncharacterized protein</fullName>
    </submittedName>
</protein>
<dbReference type="OrthoDB" id="3052721at2759"/>
<name>A0A6A4I1N3_9AGAR</name>
<reference evidence="3" key="1">
    <citation type="journal article" date="2019" name="Environ. Microbiol.">
        <title>Fungal ecological strategies reflected in gene transcription - a case study of two litter decomposers.</title>
        <authorList>
            <person name="Barbi F."/>
            <person name="Kohler A."/>
            <person name="Barry K."/>
            <person name="Baskaran P."/>
            <person name="Daum C."/>
            <person name="Fauchery L."/>
            <person name="Ihrmark K."/>
            <person name="Kuo A."/>
            <person name="LaButti K."/>
            <person name="Lipzen A."/>
            <person name="Morin E."/>
            <person name="Grigoriev I.V."/>
            <person name="Henrissat B."/>
            <person name="Lindahl B."/>
            <person name="Martin F."/>
        </authorList>
    </citation>
    <scope>NUCLEOTIDE SEQUENCE</scope>
    <source>
        <strain evidence="3">JB14</strain>
    </source>
</reference>
<sequence length="359" mass="39980">MSSVARHRSSRGKSLKELHSLGIDSKREKKALQRKARDEKKKYLKEIEGLQVTLEENSCVISVLEPENSKLCLAVTKLEEKLSMSSATVSTLREQISSLRKTIYALEKQVERLKSSLATSRMELKKLLVWDPTKKGIYKASARKLFCDLKRAGCCNHDLAVKSCAAAFGIRVKRVMSMRTGGRCVREGGIYGLMQLGCEIKNAPSFGEGSDGTTVRGVTQESCSITVSVPSYEPGVDDTDQSTWKPVTRFADVAPALDHTAQRQFEGSVELDDYFRKQGFQHMDHAKDGKKKFRLSKERKERVVNRDLAKEKMSTMTVDDILRESEKISDADILKAAGKKFKSITEMSPSLTVVGSASV</sequence>
<feature type="coiled-coil region" evidence="1">
    <location>
        <begin position="89"/>
        <end position="116"/>
    </location>
</feature>
<accession>A0A6A4I1N3</accession>
<dbReference type="AlphaFoldDB" id="A0A6A4I1N3"/>
<dbReference type="Proteomes" id="UP000799118">
    <property type="component" value="Unassembled WGS sequence"/>
</dbReference>
<feature type="region of interest" description="Disordered" evidence="2">
    <location>
        <begin position="1"/>
        <end position="20"/>
    </location>
</feature>
<gene>
    <name evidence="3" type="ORF">BT96DRAFT_989556</name>
</gene>
<evidence type="ECO:0000313" key="3">
    <source>
        <dbReference type="EMBL" id="KAE9404281.1"/>
    </source>
</evidence>
<dbReference type="EMBL" id="ML769418">
    <property type="protein sequence ID" value="KAE9404281.1"/>
    <property type="molecule type" value="Genomic_DNA"/>
</dbReference>
<keyword evidence="4" id="KW-1185">Reference proteome</keyword>
<keyword evidence="1" id="KW-0175">Coiled coil</keyword>
<evidence type="ECO:0000256" key="1">
    <source>
        <dbReference type="SAM" id="Coils"/>
    </source>
</evidence>
<feature type="compositionally biased region" description="Basic residues" evidence="2">
    <location>
        <begin position="1"/>
        <end position="13"/>
    </location>
</feature>
<proteinExistence type="predicted"/>
<evidence type="ECO:0000256" key="2">
    <source>
        <dbReference type="SAM" id="MobiDB-lite"/>
    </source>
</evidence>